<feature type="domain" description="Peptidase C39" evidence="12">
    <location>
        <begin position="12"/>
        <end position="131"/>
    </location>
</feature>
<feature type="transmembrane region" description="Helical" evidence="9">
    <location>
        <begin position="410"/>
        <end position="430"/>
    </location>
</feature>
<name>A0ABS8YRV1_9BACL</name>
<evidence type="ECO:0000256" key="1">
    <source>
        <dbReference type="ARBA" id="ARBA00004651"/>
    </source>
</evidence>
<dbReference type="PANTHER" id="PTHR43394:SF1">
    <property type="entry name" value="ATP-BINDING CASSETTE SUB-FAMILY B MEMBER 10, MITOCHONDRIAL"/>
    <property type="match status" value="1"/>
</dbReference>
<dbReference type="SUPFAM" id="SSF52540">
    <property type="entry name" value="P-loop containing nucleoside triphosphate hydrolases"/>
    <property type="match status" value="1"/>
</dbReference>
<dbReference type="SUPFAM" id="SSF90123">
    <property type="entry name" value="ABC transporter transmembrane region"/>
    <property type="match status" value="1"/>
</dbReference>
<evidence type="ECO:0000256" key="2">
    <source>
        <dbReference type="ARBA" id="ARBA00022692"/>
    </source>
</evidence>
<keyword evidence="3" id="KW-0547">Nucleotide-binding</keyword>
<evidence type="ECO:0000256" key="7">
    <source>
        <dbReference type="ARBA" id="ARBA00022989"/>
    </source>
</evidence>
<dbReference type="Gene3D" id="3.90.70.10">
    <property type="entry name" value="Cysteine proteinases"/>
    <property type="match status" value="1"/>
</dbReference>
<keyword evidence="6" id="KW-0067">ATP-binding</keyword>
<evidence type="ECO:0000313" key="13">
    <source>
        <dbReference type="EMBL" id="MCE5173032.1"/>
    </source>
</evidence>
<dbReference type="Gene3D" id="1.20.1560.10">
    <property type="entry name" value="ABC transporter type 1, transmembrane domain"/>
    <property type="match status" value="1"/>
</dbReference>
<dbReference type="InterPro" id="IPR039421">
    <property type="entry name" value="Type_1_exporter"/>
</dbReference>
<evidence type="ECO:0000259" key="11">
    <source>
        <dbReference type="PROSITE" id="PS50929"/>
    </source>
</evidence>
<reference evidence="13 14" key="1">
    <citation type="submission" date="2021-11" db="EMBL/GenBank/DDBJ databases">
        <title>Draft genome sequence of Paenibacillus profundus YoMME, a new Gram-positive bacteria with exoelectrogenic properties.</title>
        <authorList>
            <person name="Hubenova Y."/>
            <person name="Hubenova E."/>
            <person name="Manasiev Y."/>
            <person name="Peykov S."/>
            <person name="Mitov M."/>
        </authorList>
    </citation>
    <scope>NUCLEOTIDE SEQUENCE [LARGE SCALE GENOMIC DNA]</scope>
    <source>
        <strain evidence="13 14">YoMME</strain>
    </source>
</reference>
<keyword evidence="5" id="KW-0645">Protease</keyword>
<dbReference type="InterPro" id="IPR027417">
    <property type="entry name" value="P-loop_NTPase"/>
</dbReference>
<dbReference type="Gene3D" id="3.40.50.300">
    <property type="entry name" value="P-loop containing nucleotide triphosphate hydrolases"/>
    <property type="match status" value="1"/>
</dbReference>
<keyword evidence="4" id="KW-0378">Hydrolase</keyword>
<keyword evidence="7 9" id="KW-1133">Transmembrane helix</keyword>
<feature type="transmembrane region" description="Helical" evidence="9">
    <location>
        <begin position="195"/>
        <end position="216"/>
    </location>
</feature>
<comment type="caution">
    <text evidence="13">The sequence shown here is derived from an EMBL/GenBank/DDBJ whole genome shotgun (WGS) entry which is preliminary data.</text>
</comment>
<feature type="transmembrane region" description="Helical" evidence="9">
    <location>
        <begin position="298"/>
        <end position="319"/>
    </location>
</feature>
<dbReference type="PANTHER" id="PTHR43394">
    <property type="entry name" value="ATP-DEPENDENT PERMEASE MDL1, MITOCHONDRIAL"/>
    <property type="match status" value="1"/>
</dbReference>
<dbReference type="InterPro" id="IPR036640">
    <property type="entry name" value="ABC1_TM_sf"/>
</dbReference>
<evidence type="ECO:0000313" key="14">
    <source>
        <dbReference type="Proteomes" id="UP001199916"/>
    </source>
</evidence>
<accession>A0ABS8YRV1</accession>
<dbReference type="InterPro" id="IPR011527">
    <property type="entry name" value="ABC1_TM_dom"/>
</dbReference>
<feature type="domain" description="ABC transmembrane type-1" evidence="11">
    <location>
        <begin position="162"/>
        <end position="439"/>
    </location>
</feature>
<sequence length="726" mass="81885">MSFSKKVPYVEQMEYRECGLACLTMILKYYKYDISLSELRDEIGSSNDGYSFYHLFAIAKHKHMKAAAYKASAEDVKSMKWPSILHWENNHFVVLEKIKNGTFYILDPAFGRKKLRQEQFADHFSGSVLYLEPDKTFKTKKKTKSNLFYQDIKKEKKMLSSILFITVLLQLFAVAIPMITKGYTDEVLGNGNGDYLSVTGVLIFVLFLSFLIFSVVRGWLISRFQTNLDSLIMTRFMSTLFKLPFVFFENRSSGDILFRANSNIHIRQILSSTAVSLFIDTLLVFTYTALMFTYSVPLSLTLLAIAAVIVIMLMLNTAIIRRLSDKTITDQVGVQSVLSDSIQGISDIKMLGLEQKMLDIWREKFKAQLKSTEKLNVWSSAFQAVTSAIQFVVPLFMLWLGSLYVLNNQITIGTLIAFSTISASFIHPIVSLSGSYSEIIVTKSYLQRILDVVRTKQEPCNEGADNCLQGKIELKDVSFKYNRYGAEVIKKVSLTINPGETVAIVGASGSGKSTLAKLILGFYAPAEGEIRYDGILIDDCNLTLLRQQIGAVMQESKLFNRTIYENVSMMQEHISKQDVVEACKQAYIYEDIMRLPLQFDTIVSEKGTNFSEGQRQRLLLARALIGKKSILILDEATSALDNISEKIVDNHISRLSCTRIIIAHRLSTIVGADRIFVLADGEIAEEGDHKTLLSRNGCYANLYLINQNGSHNEFETAFAGRILEPQ</sequence>
<keyword evidence="8 9" id="KW-0472">Membrane</keyword>
<comment type="subcellular location">
    <subcellularLocation>
        <location evidence="1">Cell membrane</location>
        <topology evidence="1">Multi-pass membrane protein</topology>
    </subcellularLocation>
</comment>
<feature type="transmembrane region" description="Helical" evidence="9">
    <location>
        <begin position="162"/>
        <end position="183"/>
    </location>
</feature>
<dbReference type="CDD" id="cd18555">
    <property type="entry name" value="ABC_6TM_T1SS_like"/>
    <property type="match status" value="1"/>
</dbReference>
<dbReference type="PROSITE" id="PS50990">
    <property type="entry name" value="PEPTIDASE_C39"/>
    <property type="match status" value="1"/>
</dbReference>
<dbReference type="InterPro" id="IPR003439">
    <property type="entry name" value="ABC_transporter-like_ATP-bd"/>
</dbReference>
<feature type="domain" description="ABC transporter" evidence="10">
    <location>
        <begin position="472"/>
        <end position="705"/>
    </location>
</feature>
<dbReference type="Pfam" id="PF00664">
    <property type="entry name" value="ABC_membrane"/>
    <property type="match status" value="1"/>
</dbReference>
<protein>
    <submittedName>
        <fullName evidence="13">Peptidase domain-containing ABC transporter</fullName>
    </submittedName>
</protein>
<evidence type="ECO:0000256" key="3">
    <source>
        <dbReference type="ARBA" id="ARBA00022741"/>
    </source>
</evidence>
<evidence type="ECO:0000256" key="6">
    <source>
        <dbReference type="ARBA" id="ARBA00022840"/>
    </source>
</evidence>
<dbReference type="EMBL" id="JAJNBZ010000039">
    <property type="protein sequence ID" value="MCE5173032.1"/>
    <property type="molecule type" value="Genomic_DNA"/>
</dbReference>
<evidence type="ECO:0000256" key="5">
    <source>
        <dbReference type="ARBA" id="ARBA00022807"/>
    </source>
</evidence>
<proteinExistence type="predicted"/>
<keyword evidence="5" id="KW-0788">Thiol protease</keyword>
<evidence type="ECO:0000256" key="8">
    <source>
        <dbReference type="ARBA" id="ARBA00023136"/>
    </source>
</evidence>
<dbReference type="PROSITE" id="PS50893">
    <property type="entry name" value="ABC_TRANSPORTER_2"/>
    <property type="match status" value="1"/>
</dbReference>
<feature type="transmembrane region" description="Helical" evidence="9">
    <location>
        <begin position="375"/>
        <end position="398"/>
    </location>
</feature>
<dbReference type="PROSITE" id="PS50929">
    <property type="entry name" value="ABC_TM1F"/>
    <property type="match status" value="1"/>
</dbReference>
<dbReference type="InterPro" id="IPR003593">
    <property type="entry name" value="AAA+_ATPase"/>
</dbReference>
<evidence type="ECO:0000256" key="4">
    <source>
        <dbReference type="ARBA" id="ARBA00022801"/>
    </source>
</evidence>
<dbReference type="InterPro" id="IPR033839">
    <property type="entry name" value="Lacticin_481_peptidase"/>
</dbReference>
<dbReference type="InterPro" id="IPR005074">
    <property type="entry name" value="Peptidase_C39"/>
</dbReference>
<dbReference type="CDD" id="cd02425">
    <property type="entry name" value="Peptidase_C39F"/>
    <property type="match status" value="1"/>
</dbReference>
<keyword evidence="14" id="KW-1185">Reference proteome</keyword>
<dbReference type="Pfam" id="PF03412">
    <property type="entry name" value="Peptidase_C39"/>
    <property type="match status" value="1"/>
</dbReference>
<evidence type="ECO:0000256" key="9">
    <source>
        <dbReference type="SAM" id="Phobius"/>
    </source>
</evidence>
<organism evidence="13 14">
    <name type="scientific">Paenibacillus profundus</name>
    <dbReference type="NCBI Taxonomy" id="1173085"/>
    <lineage>
        <taxon>Bacteria</taxon>
        <taxon>Bacillati</taxon>
        <taxon>Bacillota</taxon>
        <taxon>Bacilli</taxon>
        <taxon>Bacillales</taxon>
        <taxon>Paenibacillaceae</taxon>
        <taxon>Paenibacillus</taxon>
    </lineage>
</organism>
<evidence type="ECO:0000259" key="12">
    <source>
        <dbReference type="PROSITE" id="PS50990"/>
    </source>
</evidence>
<dbReference type="Pfam" id="PF00005">
    <property type="entry name" value="ABC_tran"/>
    <property type="match status" value="1"/>
</dbReference>
<keyword evidence="2 9" id="KW-0812">Transmembrane</keyword>
<gene>
    <name evidence="13" type="ORF">LQV63_27595</name>
</gene>
<dbReference type="SMART" id="SM00382">
    <property type="entry name" value="AAA"/>
    <property type="match status" value="1"/>
</dbReference>
<dbReference type="Proteomes" id="UP001199916">
    <property type="component" value="Unassembled WGS sequence"/>
</dbReference>
<evidence type="ECO:0000259" key="10">
    <source>
        <dbReference type="PROSITE" id="PS50893"/>
    </source>
</evidence>
<feature type="transmembrane region" description="Helical" evidence="9">
    <location>
        <begin position="269"/>
        <end position="292"/>
    </location>
</feature>
<dbReference type="RefSeq" id="WP_233699052.1">
    <property type="nucleotide sequence ID" value="NZ_JAJNBZ010000039.1"/>
</dbReference>